<accession>A0A9W8MFZ4</accession>
<feature type="compositionally biased region" description="Low complexity" evidence="1">
    <location>
        <begin position="151"/>
        <end position="162"/>
    </location>
</feature>
<sequence>MDAHIAAVRYHVVIGTSRAGVYSPGAGNALPTLKYSESSSLPIIVVCENNRQAQDVDIINTLTEGKLTKIANGLPRIRALLNCLEEFDTSLLSRNSETCEEEGEVEEELPQASSSSSTTTAPAPVIDLVTPPSFSASTTVVSKLKTDRMLATPTPSASTQSTKGKTKRALTPTNDTQARPSSQALPKAALLSKTRRTKGPLHSYIPAPSISVSSASTSFSSVSSLAISSTNRCSAGSEMANALSADIFMRHHSTDGTVTGTLRYNDQALHSIVFPHSKHLPLSVIDYIRSHGYSSEMMVLIETAMAAAGNDKDGFVKAMVLRNYPGAEAGFIWRLAHKRHAL</sequence>
<feature type="compositionally biased region" description="Low complexity" evidence="1">
    <location>
        <begin position="110"/>
        <end position="124"/>
    </location>
</feature>
<comment type="caution">
    <text evidence="2">The sequence shown here is derived from an EMBL/GenBank/DDBJ whole genome shotgun (WGS) entry which is preliminary data.</text>
</comment>
<feature type="compositionally biased region" description="Acidic residues" evidence="1">
    <location>
        <begin position="98"/>
        <end position="109"/>
    </location>
</feature>
<reference evidence="2" key="1">
    <citation type="submission" date="2022-06" db="EMBL/GenBank/DDBJ databases">
        <title>Genome Sequence of Candolleomyces eurysporus.</title>
        <authorList>
            <person name="Buettner E."/>
        </authorList>
    </citation>
    <scope>NUCLEOTIDE SEQUENCE</scope>
    <source>
        <strain evidence="2">VTCC 930004</strain>
    </source>
</reference>
<proteinExistence type="predicted"/>
<evidence type="ECO:0000313" key="2">
    <source>
        <dbReference type="EMBL" id="KAJ2929271.1"/>
    </source>
</evidence>
<dbReference type="EMBL" id="JANBPK010000883">
    <property type="protein sequence ID" value="KAJ2929271.1"/>
    <property type="molecule type" value="Genomic_DNA"/>
</dbReference>
<feature type="compositionally biased region" description="Polar residues" evidence="1">
    <location>
        <begin position="171"/>
        <end position="184"/>
    </location>
</feature>
<feature type="region of interest" description="Disordered" evidence="1">
    <location>
        <begin position="94"/>
        <end position="128"/>
    </location>
</feature>
<keyword evidence="3" id="KW-1185">Reference proteome</keyword>
<feature type="non-terminal residue" evidence="2">
    <location>
        <position position="342"/>
    </location>
</feature>
<evidence type="ECO:0000313" key="3">
    <source>
        <dbReference type="Proteomes" id="UP001140091"/>
    </source>
</evidence>
<protein>
    <submittedName>
        <fullName evidence="2">Uncharacterized protein</fullName>
    </submittedName>
</protein>
<name>A0A9W8MFZ4_9AGAR</name>
<feature type="region of interest" description="Disordered" evidence="1">
    <location>
        <begin position="147"/>
        <end position="187"/>
    </location>
</feature>
<gene>
    <name evidence="2" type="ORF">H1R20_g7814</name>
</gene>
<dbReference type="AlphaFoldDB" id="A0A9W8MFZ4"/>
<evidence type="ECO:0000256" key="1">
    <source>
        <dbReference type="SAM" id="MobiDB-lite"/>
    </source>
</evidence>
<organism evidence="2 3">
    <name type="scientific">Candolleomyces eurysporus</name>
    <dbReference type="NCBI Taxonomy" id="2828524"/>
    <lineage>
        <taxon>Eukaryota</taxon>
        <taxon>Fungi</taxon>
        <taxon>Dikarya</taxon>
        <taxon>Basidiomycota</taxon>
        <taxon>Agaricomycotina</taxon>
        <taxon>Agaricomycetes</taxon>
        <taxon>Agaricomycetidae</taxon>
        <taxon>Agaricales</taxon>
        <taxon>Agaricineae</taxon>
        <taxon>Psathyrellaceae</taxon>
        <taxon>Candolleomyces</taxon>
    </lineage>
</organism>
<dbReference type="Proteomes" id="UP001140091">
    <property type="component" value="Unassembled WGS sequence"/>
</dbReference>
<dbReference type="OrthoDB" id="2612908at2759"/>